<protein>
    <recommendedName>
        <fullName evidence="1">AB hydrolase-1 domain-containing protein</fullName>
    </recommendedName>
</protein>
<evidence type="ECO:0000313" key="3">
    <source>
        <dbReference type="Proteomes" id="UP000050398"/>
    </source>
</evidence>
<name>A0A0P6WT69_9BACI</name>
<comment type="caution">
    <text evidence="2">The sequence shown here is derived from an EMBL/GenBank/DDBJ whole genome shotgun (WGS) entry which is preliminary data.</text>
</comment>
<dbReference type="InterPro" id="IPR050266">
    <property type="entry name" value="AB_hydrolase_sf"/>
</dbReference>
<proteinExistence type="predicted"/>
<dbReference type="RefSeq" id="WP_060671088.1">
    <property type="nucleotide sequence ID" value="NZ_LIXZ01000002.1"/>
</dbReference>
<dbReference type="PRINTS" id="PR00111">
    <property type="entry name" value="ABHYDROLASE"/>
</dbReference>
<dbReference type="OrthoDB" id="9775557at2"/>
<dbReference type="InterPro" id="IPR000639">
    <property type="entry name" value="Epox_hydrolase-like"/>
</dbReference>
<dbReference type="AlphaFoldDB" id="A0A0P6WT69"/>
<dbReference type="SUPFAM" id="SSF53474">
    <property type="entry name" value="alpha/beta-Hydrolases"/>
    <property type="match status" value="1"/>
</dbReference>
<dbReference type="Pfam" id="PF00561">
    <property type="entry name" value="Abhydrolase_1"/>
    <property type="match status" value="1"/>
</dbReference>
<dbReference type="PRINTS" id="PR00412">
    <property type="entry name" value="EPOXHYDRLASE"/>
</dbReference>
<dbReference type="InterPro" id="IPR029058">
    <property type="entry name" value="AB_hydrolase_fold"/>
</dbReference>
<reference evidence="2 3" key="1">
    <citation type="submission" date="2015-08" db="EMBL/GenBank/DDBJ databases">
        <title>Draft Genome Sequence of Bacillus vietnamensis UCD-SED5.</title>
        <authorList>
            <person name="Lee R.D."/>
            <person name="Jospin G."/>
            <person name="Lang J.M."/>
            <person name="Coil D.A."/>
            <person name="Eisen J.A."/>
        </authorList>
    </citation>
    <scope>NUCLEOTIDE SEQUENCE [LARGE SCALE GENOMIC DNA]</scope>
    <source>
        <strain evidence="2 3">UCD-SED5</strain>
    </source>
</reference>
<dbReference type="InterPro" id="IPR000073">
    <property type="entry name" value="AB_hydrolase_1"/>
</dbReference>
<dbReference type="PANTHER" id="PTHR43798">
    <property type="entry name" value="MONOACYLGLYCEROL LIPASE"/>
    <property type="match status" value="1"/>
</dbReference>
<dbReference type="Gene3D" id="3.40.50.1820">
    <property type="entry name" value="alpha/beta hydrolase"/>
    <property type="match status" value="1"/>
</dbReference>
<dbReference type="GO" id="GO:0046464">
    <property type="term" value="P:acylglycerol catabolic process"/>
    <property type="evidence" value="ECO:0007669"/>
    <property type="project" value="TreeGrafter"/>
</dbReference>
<dbReference type="GO" id="GO:0016020">
    <property type="term" value="C:membrane"/>
    <property type="evidence" value="ECO:0007669"/>
    <property type="project" value="TreeGrafter"/>
</dbReference>
<dbReference type="EMBL" id="LIXZ01000002">
    <property type="protein sequence ID" value="KPL60920.1"/>
    <property type="molecule type" value="Genomic_DNA"/>
</dbReference>
<gene>
    <name evidence="2" type="ORF">AM506_04095</name>
</gene>
<sequence>MKEVTITIDHHTFTIYEIGDKHLPTLVCLHGMTGDSKSFIELAGYLRNDFHLILLDLPGHGETEPLESEEDYLFSSLAKRIIGVIMRMTSEPIYVLGHSWGADLSLHMAKQYPHQIKGLILIDGGYVFPEMVEGYKKGKALSDWAEYIDSSRYESWTDVVNIYQEYTTRTWDPQLEGIISSNFVIVDGHYQLRADRNSLLATIKSFYHEPCSTTYQGIECSVLFFHATIPFSDPSRQKAIEKLLRSVRRVKIVGIENTKHNVHWDCPERVAGEIREWMNKYNE</sequence>
<feature type="domain" description="AB hydrolase-1" evidence="1">
    <location>
        <begin position="24"/>
        <end position="130"/>
    </location>
</feature>
<evidence type="ECO:0000259" key="1">
    <source>
        <dbReference type="Pfam" id="PF00561"/>
    </source>
</evidence>
<dbReference type="PATRIC" id="fig|218284.4.peg.864"/>
<organism evidence="2 3">
    <name type="scientific">Rossellomorea vietnamensis</name>
    <dbReference type="NCBI Taxonomy" id="218284"/>
    <lineage>
        <taxon>Bacteria</taxon>
        <taxon>Bacillati</taxon>
        <taxon>Bacillota</taxon>
        <taxon>Bacilli</taxon>
        <taxon>Bacillales</taxon>
        <taxon>Bacillaceae</taxon>
        <taxon>Rossellomorea</taxon>
    </lineage>
</organism>
<dbReference type="PANTHER" id="PTHR43798:SF33">
    <property type="entry name" value="HYDROLASE, PUTATIVE (AFU_ORTHOLOGUE AFUA_2G14860)-RELATED"/>
    <property type="match status" value="1"/>
</dbReference>
<dbReference type="Proteomes" id="UP000050398">
    <property type="component" value="Unassembled WGS sequence"/>
</dbReference>
<accession>A0A0P6WT69</accession>
<evidence type="ECO:0000313" key="2">
    <source>
        <dbReference type="EMBL" id="KPL60920.1"/>
    </source>
</evidence>
<dbReference type="GO" id="GO:0047372">
    <property type="term" value="F:monoacylglycerol lipase activity"/>
    <property type="evidence" value="ECO:0007669"/>
    <property type="project" value="TreeGrafter"/>
</dbReference>